<dbReference type="InterPro" id="IPR000515">
    <property type="entry name" value="MetI-like"/>
</dbReference>
<keyword evidence="4 10" id="KW-1003">Cell membrane</keyword>
<evidence type="ECO:0000313" key="12">
    <source>
        <dbReference type="EMBL" id="ERH31289.1"/>
    </source>
</evidence>
<gene>
    <name evidence="12" type="ORF">HMPREF9244_00533</name>
</gene>
<evidence type="ECO:0000256" key="10">
    <source>
        <dbReference type="RuleBase" id="RU363054"/>
    </source>
</evidence>
<dbReference type="GO" id="GO:0005886">
    <property type="term" value="C:plasma membrane"/>
    <property type="evidence" value="ECO:0007669"/>
    <property type="project" value="UniProtKB-SubCell"/>
</dbReference>
<reference evidence="12 13" key="1">
    <citation type="submission" date="2013-08" db="EMBL/GenBank/DDBJ databases">
        <authorList>
            <person name="Weinstock G."/>
            <person name="Sodergren E."/>
            <person name="Wylie T."/>
            <person name="Fulton L."/>
            <person name="Fulton R."/>
            <person name="Fronick C."/>
            <person name="O'Laughlin M."/>
            <person name="Godfrey J."/>
            <person name="Miner T."/>
            <person name="Herter B."/>
            <person name="Appelbaum E."/>
            <person name="Cordes M."/>
            <person name="Lek S."/>
            <person name="Wollam A."/>
            <person name="Pepin K.H."/>
            <person name="Palsikar V.B."/>
            <person name="Mitreva M."/>
            <person name="Wilson R.K."/>
        </authorList>
    </citation>
    <scope>NUCLEOTIDE SEQUENCE [LARGE SCALE GENOMIC DNA]</scope>
    <source>
        <strain evidence="12 13">F0580</strain>
    </source>
</reference>
<keyword evidence="3 9" id="KW-0813">Transport</keyword>
<feature type="transmembrane region" description="Helical" evidence="9">
    <location>
        <begin position="132"/>
        <end position="156"/>
    </location>
</feature>
<dbReference type="InterPro" id="IPR051124">
    <property type="entry name" value="Phosphate_Transport_Permease"/>
</dbReference>
<evidence type="ECO:0000259" key="11">
    <source>
        <dbReference type="PROSITE" id="PS50928"/>
    </source>
</evidence>
<dbReference type="HOGENOM" id="CLU_033621_1_3_11"/>
<evidence type="ECO:0000256" key="3">
    <source>
        <dbReference type="ARBA" id="ARBA00022448"/>
    </source>
</evidence>
<dbReference type="PROSITE" id="PS50928">
    <property type="entry name" value="ABC_TM1"/>
    <property type="match status" value="1"/>
</dbReference>
<feature type="transmembrane region" description="Helical" evidence="9">
    <location>
        <begin position="260"/>
        <end position="279"/>
    </location>
</feature>
<organism evidence="12 13">
    <name type="scientific">Alloscardovia omnicolens F0580</name>
    <dbReference type="NCBI Taxonomy" id="1321816"/>
    <lineage>
        <taxon>Bacteria</taxon>
        <taxon>Bacillati</taxon>
        <taxon>Actinomycetota</taxon>
        <taxon>Actinomycetes</taxon>
        <taxon>Bifidobacteriales</taxon>
        <taxon>Bifidobacteriaceae</taxon>
        <taxon>Alloscardovia</taxon>
    </lineage>
</organism>
<dbReference type="PANTHER" id="PTHR30425:SF1">
    <property type="entry name" value="PHOSPHATE TRANSPORT SYSTEM PERMEASE PROTEIN PSTC"/>
    <property type="match status" value="1"/>
</dbReference>
<evidence type="ECO:0000256" key="9">
    <source>
        <dbReference type="RuleBase" id="RU363032"/>
    </source>
</evidence>
<dbReference type="PATRIC" id="fig|1321816.3.peg.458"/>
<evidence type="ECO:0000313" key="13">
    <source>
        <dbReference type="Proteomes" id="UP000016519"/>
    </source>
</evidence>
<dbReference type="GO" id="GO:0006817">
    <property type="term" value="P:phosphate ion transport"/>
    <property type="evidence" value="ECO:0007669"/>
    <property type="project" value="UniProtKB-KW"/>
</dbReference>
<keyword evidence="13" id="KW-1185">Reference proteome</keyword>
<feature type="transmembrane region" description="Helical" evidence="9">
    <location>
        <begin position="87"/>
        <end position="120"/>
    </location>
</feature>
<dbReference type="STRING" id="419015.HMPREF3214_00449"/>
<name>U1RCG9_9BIFI</name>
<feature type="transmembrane region" description="Helical" evidence="9">
    <location>
        <begin position="299"/>
        <end position="322"/>
    </location>
</feature>
<protein>
    <recommendedName>
        <fullName evidence="10">Phosphate transport system permease protein</fullName>
    </recommendedName>
</protein>
<evidence type="ECO:0000256" key="2">
    <source>
        <dbReference type="ARBA" id="ARBA00007069"/>
    </source>
</evidence>
<comment type="caution">
    <text evidence="12">The sequence shown here is derived from an EMBL/GenBank/DDBJ whole genome shotgun (WGS) entry which is preliminary data.</text>
</comment>
<dbReference type="InterPro" id="IPR035906">
    <property type="entry name" value="MetI-like_sf"/>
</dbReference>
<dbReference type="Gene3D" id="1.10.3720.10">
    <property type="entry name" value="MetI-like"/>
    <property type="match status" value="1"/>
</dbReference>
<dbReference type="EMBL" id="AWSI01000015">
    <property type="protein sequence ID" value="ERH31289.1"/>
    <property type="molecule type" value="Genomic_DNA"/>
</dbReference>
<dbReference type="SUPFAM" id="SSF161098">
    <property type="entry name" value="MetI-like"/>
    <property type="match status" value="1"/>
</dbReference>
<comment type="subcellular location">
    <subcellularLocation>
        <location evidence="1 9">Cell membrane</location>
        <topology evidence="1 9">Multi-pass membrane protein</topology>
    </subcellularLocation>
</comment>
<feature type="transmembrane region" description="Helical" evidence="9">
    <location>
        <begin position="162"/>
        <end position="180"/>
    </location>
</feature>
<comment type="similarity">
    <text evidence="2 10">Belongs to the binding-protein-dependent transport system permease family. CysTW subfamily.</text>
</comment>
<proteinExistence type="inferred from homology"/>
<dbReference type="Proteomes" id="UP000016519">
    <property type="component" value="Unassembled WGS sequence"/>
</dbReference>
<dbReference type="CDD" id="cd06261">
    <property type="entry name" value="TM_PBP2"/>
    <property type="match status" value="1"/>
</dbReference>
<feature type="domain" description="ABC transmembrane type-1" evidence="11">
    <location>
        <begin position="95"/>
        <end position="322"/>
    </location>
</feature>
<accession>U1RCG9</accession>
<keyword evidence="5 10" id="KW-0592">Phosphate transport</keyword>
<keyword evidence="6 9" id="KW-0812">Transmembrane</keyword>
<feature type="transmembrane region" description="Helical" evidence="9">
    <location>
        <begin position="34"/>
        <end position="59"/>
    </location>
</feature>
<dbReference type="InterPro" id="IPR011864">
    <property type="entry name" value="Phosphate_PstC"/>
</dbReference>
<sequence>MKNRMKNSANSSVGNSAANTTGKASLKKITADKLFRWCAVAAGVFILGVLAAVFVFLLIQASPVFVGNREAAAHVISSFTGGRTTSFLAFVGPLIFGTVLASALALALAFFVAVGIALFISHYAPKKLSSVLSSVVDLLAAIPSVVYGLWGALVLVPHMYPVWSAINKVFGWIPVFAGSVSNPPRTIATVAVVLAVMILPIITSMARDIFVQTPLLQQEAALALGATKWEMIKLSVLPFGANGLMSASMLGLGRALGETMAVLMILSPGSTYSLHLFTASQNQTIAANIAAQFPEADSIGVSTLIASGLVLFVITFIVNYAARRLTHRRSDSSWVKKLMKRWANSFSARKNTAADRADTQSIQKGGK</sequence>
<feature type="transmembrane region" description="Helical" evidence="9">
    <location>
        <begin position="234"/>
        <end position="253"/>
    </location>
</feature>
<evidence type="ECO:0000256" key="8">
    <source>
        <dbReference type="ARBA" id="ARBA00023136"/>
    </source>
</evidence>
<dbReference type="Pfam" id="PF00528">
    <property type="entry name" value="BPD_transp_1"/>
    <property type="match status" value="1"/>
</dbReference>
<evidence type="ECO:0000256" key="6">
    <source>
        <dbReference type="ARBA" id="ARBA00022692"/>
    </source>
</evidence>
<evidence type="ECO:0000256" key="7">
    <source>
        <dbReference type="ARBA" id="ARBA00022989"/>
    </source>
</evidence>
<keyword evidence="7 9" id="KW-1133">Transmembrane helix</keyword>
<evidence type="ECO:0000256" key="1">
    <source>
        <dbReference type="ARBA" id="ARBA00004651"/>
    </source>
</evidence>
<dbReference type="PANTHER" id="PTHR30425">
    <property type="entry name" value="PHOSPHATE TRANSPORT SYSTEM PERMEASE PROTEIN PST"/>
    <property type="match status" value="1"/>
</dbReference>
<keyword evidence="8 9" id="KW-0472">Membrane</keyword>
<evidence type="ECO:0000256" key="4">
    <source>
        <dbReference type="ARBA" id="ARBA00022475"/>
    </source>
</evidence>
<comment type="function">
    <text evidence="10">Part of the binding-protein-dependent transport system for phosphate; probably responsible for the translocation of the substrate across the membrane.</text>
</comment>
<dbReference type="AlphaFoldDB" id="U1RCG9"/>
<dbReference type="GO" id="GO:0005315">
    <property type="term" value="F:phosphate transmembrane transporter activity"/>
    <property type="evidence" value="ECO:0007669"/>
    <property type="project" value="InterPro"/>
</dbReference>
<feature type="transmembrane region" description="Helical" evidence="9">
    <location>
        <begin position="187"/>
        <end position="206"/>
    </location>
</feature>
<dbReference type="NCBIfam" id="TIGR02138">
    <property type="entry name" value="phosphate_pstC"/>
    <property type="match status" value="1"/>
</dbReference>
<evidence type="ECO:0000256" key="5">
    <source>
        <dbReference type="ARBA" id="ARBA00022592"/>
    </source>
</evidence>